<protein>
    <submittedName>
        <fullName evidence="2">AI-2E family transporter</fullName>
    </submittedName>
</protein>
<sequence length="143" mass="15814">MKTIRQLGSGEDLIQLAIRLGLLAFLIYWTFVLIRPFVPILAWSIVLAVALYPVFHLLSRLLGGRPRFAAVILTLINLMIVIGPATWLGLSAVEGVKEVAARLSAGNLMVPSPSEGVKDWPLIGPQLYELWNQASNNIRMVLR</sequence>
<dbReference type="EMBL" id="JAAMRR010001403">
    <property type="protein sequence ID" value="NGX98821.1"/>
    <property type="molecule type" value="Genomic_DNA"/>
</dbReference>
<accession>A0A7C9RJY9</accession>
<keyword evidence="1" id="KW-1133">Transmembrane helix</keyword>
<feature type="transmembrane region" description="Helical" evidence="1">
    <location>
        <begin position="12"/>
        <end position="34"/>
    </location>
</feature>
<reference evidence="2" key="1">
    <citation type="submission" date="2020-02" db="EMBL/GenBank/DDBJ databases">
        <title>Draft genome sequence of Candidatus Afipia apatlaquensis IBT-C3, a potential strain for decolorization of textile dyes.</title>
        <authorList>
            <person name="Sanchez-Reyes A."/>
            <person name="Breton-Deval L."/>
            <person name="Mangelson H."/>
            <person name="Sanchez-Flores A."/>
        </authorList>
    </citation>
    <scope>NUCLEOTIDE SEQUENCE [LARGE SCALE GENOMIC DNA]</scope>
    <source>
        <strain evidence="2">IBT-C3</strain>
    </source>
</reference>
<evidence type="ECO:0000313" key="3">
    <source>
        <dbReference type="Proteomes" id="UP000480266"/>
    </source>
</evidence>
<name>A0A7C9RJY9_9BRAD</name>
<comment type="caution">
    <text evidence="2">The sequence shown here is derived from an EMBL/GenBank/DDBJ whole genome shotgun (WGS) entry which is preliminary data.</text>
</comment>
<organism evidence="2 3">
    <name type="scientific">Candidatus Afipia apatlaquensis</name>
    <dbReference type="NCBI Taxonomy" id="2712852"/>
    <lineage>
        <taxon>Bacteria</taxon>
        <taxon>Pseudomonadati</taxon>
        <taxon>Pseudomonadota</taxon>
        <taxon>Alphaproteobacteria</taxon>
        <taxon>Hyphomicrobiales</taxon>
        <taxon>Nitrobacteraceae</taxon>
        <taxon>Afipia</taxon>
    </lineage>
</organism>
<feature type="non-terminal residue" evidence="2">
    <location>
        <position position="143"/>
    </location>
</feature>
<dbReference type="AlphaFoldDB" id="A0A7C9RJY9"/>
<proteinExistence type="predicted"/>
<gene>
    <name evidence="2" type="ORF">G4V63_27535</name>
</gene>
<keyword evidence="1" id="KW-0472">Membrane</keyword>
<feature type="transmembrane region" description="Helical" evidence="1">
    <location>
        <begin position="40"/>
        <end position="58"/>
    </location>
</feature>
<evidence type="ECO:0000313" key="2">
    <source>
        <dbReference type="EMBL" id="NGX98821.1"/>
    </source>
</evidence>
<keyword evidence="3" id="KW-1185">Reference proteome</keyword>
<keyword evidence="1" id="KW-0812">Transmembrane</keyword>
<evidence type="ECO:0000256" key="1">
    <source>
        <dbReference type="SAM" id="Phobius"/>
    </source>
</evidence>
<dbReference type="Proteomes" id="UP000480266">
    <property type="component" value="Unassembled WGS sequence"/>
</dbReference>
<feature type="transmembrane region" description="Helical" evidence="1">
    <location>
        <begin position="70"/>
        <end position="90"/>
    </location>
</feature>